<evidence type="ECO:0000313" key="2">
    <source>
        <dbReference type="Proteomes" id="UP000077098"/>
    </source>
</evidence>
<gene>
    <name evidence="1" type="ORF">A7J57_23040</name>
</gene>
<comment type="caution">
    <text evidence="1">The sequence shown here is derived from an EMBL/GenBank/DDBJ whole genome shotgun (WGS) entry which is preliminary data.</text>
</comment>
<name>A0A176XFQ6_AGRTU</name>
<organism evidence="1 2">
    <name type="scientific">Agrobacterium tumefaciens</name>
    <dbReference type="NCBI Taxonomy" id="358"/>
    <lineage>
        <taxon>Bacteria</taxon>
        <taxon>Pseudomonadati</taxon>
        <taxon>Pseudomonadota</taxon>
        <taxon>Alphaproteobacteria</taxon>
        <taxon>Hyphomicrobiales</taxon>
        <taxon>Rhizobiaceae</taxon>
        <taxon>Rhizobium/Agrobacterium group</taxon>
        <taxon>Agrobacterium</taxon>
        <taxon>Agrobacterium tumefaciens complex</taxon>
    </lineage>
</organism>
<dbReference type="Proteomes" id="UP000077098">
    <property type="component" value="Unassembled WGS sequence"/>
</dbReference>
<dbReference type="AlphaFoldDB" id="A0A176XFQ6"/>
<proteinExistence type="predicted"/>
<reference evidence="1 2" key="1">
    <citation type="submission" date="2016-05" db="EMBL/GenBank/DDBJ databases">
        <authorList>
            <person name="Lavstsen T."/>
            <person name="Jespersen J.S."/>
        </authorList>
    </citation>
    <scope>NUCLEOTIDE SEQUENCE [LARGE SCALE GENOMIC DNA]</scope>
    <source>
        <strain evidence="1 2">KCJ1736</strain>
    </source>
</reference>
<sequence length="374" mass="41509">MLKAAFRNLLYSALPKPAVLSPKTKRGVSVKCLLVLSNGPNPTFAYYLQERLKHTPLPALTRHLDDPIAGIDPNGVYVIICRYVGLRHLLWLSMHRHRLAGICLLMDDDIAATVAGKGGTLSYKIFLSALGIAPLPVLNRLLSDIWVSTPHLAHKLSLSKSQPPVVVPPFPPLEYFTPIPSSKARDEVTMAFHSTGVHDGEHEFLVPIVREAMLLCPKLRFEVTTSNRKLERVWKNAGLPPERLRIKPHRNWVDYLTDTKHGGVDILLVPLLDNPTNEARSDTKRFDSARMGAAAIFSAGQVYGRSASVGEMLLDNDHDAWVETILKLAGDQKLRLKVKQATDRAIRTSLASTKCVLPLFEDKAGNQDYVTDKS</sequence>
<evidence type="ECO:0000313" key="1">
    <source>
        <dbReference type="EMBL" id="OAE48266.1"/>
    </source>
</evidence>
<protein>
    <recommendedName>
        <fullName evidence="3">Glycosyltransferase family 1 protein</fullName>
    </recommendedName>
</protein>
<evidence type="ECO:0008006" key="3">
    <source>
        <dbReference type="Google" id="ProtNLM"/>
    </source>
</evidence>
<dbReference type="EMBL" id="LXPS01000007">
    <property type="protein sequence ID" value="OAE48266.1"/>
    <property type="molecule type" value="Genomic_DNA"/>
</dbReference>
<accession>A0A176XFQ6</accession>